<feature type="domain" description="TonB-dependent receptor plug" evidence="2">
    <location>
        <begin position="198"/>
        <end position="302"/>
    </location>
</feature>
<dbReference type="NCBIfam" id="TIGR04057">
    <property type="entry name" value="SusC_RagA_signa"/>
    <property type="match status" value="1"/>
</dbReference>
<dbReference type="Gene3D" id="2.170.130.10">
    <property type="entry name" value="TonB-dependent receptor, plug domain"/>
    <property type="match status" value="1"/>
</dbReference>
<keyword evidence="1" id="KW-0813">Transport</keyword>
<evidence type="ECO:0000313" key="3">
    <source>
        <dbReference type="EMBL" id="OQP46245.1"/>
    </source>
</evidence>
<dbReference type="InterPro" id="IPR023996">
    <property type="entry name" value="TonB-dep_OMP_SusC/RagA"/>
</dbReference>
<dbReference type="SUPFAM" id="SSF56935">
    <property type="entry name" value="Porins"/>
    <property type="match status" value="1"/>
</dbReference>
<dbReference type="Pfam" id="PF07715">
    <property type="entry name" value="Plug"/>
    <property type="match status" value="1"/>
</dbReference>
<comment type="subcellular location">
    <subcellularLocation>
        <location evidence="1">Cell outer membrane</location>
        <topology evidence="1">Multi-pass membrane protein</topology>
    </subcellularLocation>
</comment>
<evidence type="ECO:0000256" key="1">
    <source>
        <dbReference type="PROSITE-ProRule" id="PRU01360"/>
    </source>
</evidence>
<dbReference type="NCBIfam" id="TIGR04056">
    <property type="entry name" value="OMP_RagA_SusC"/>
    <property type="match status" value="1"/>
</dbReference>
<dbReference type="InterPro" id="IPR012910">
    <property type="entry name" value="Plug_dom"/>
</dbReference>
<evidence type="ECO:0000313" key="4">
    <source>
        <dbReference type="Proteomes" id="UP000192610"/>
    </source>
</evidence>
<dbReference type="InterPro" id="IPR039426">
    <property type="entry name" value="TonB-dep_rcpt-like"/>
</dbReference>
<name>A0A1V9EK65_9BACT</name>
<dbReference type="Proteomes" id="UP000192610">
    <property type="component" value="Unassembled WGS sequence"/>
</dbReference>
<comment type="similarity">
    <text evidence="1">Belongs to the TonB-dependent receptor family.</text>
</comment>
<dbReference type="InterPro" id="IPR037066">
    <property type="entry name" value="Plug_dom_sf"/>
</dbReference>
<keyword evidence="1" id="KW-0998">Cell outer membrane</keyword>
<keyword evidence="1" id="KW-1134">Transmembrane beta strand</keyword>
<protein>
    <recommendedName>
        <fullName evidence="2">TonB-dependent receptor plug domain-containing protein</fullName>
    </recommendedName>
</protein>
<keyword evidence="1" id="KW-0812">Transmembrane</keyword>
<proteinExistence type="inferred from homology"/>
<dbReference type="PROSITE" id="PS52016">
    <property type="entry name" value="TONB_DEPENDENT_REC_3"/>
    <property type="match status" value="1"/>
</dbReference>
<gene>
    <name evidence="3" type="ORF">A4H97_31270</name>
</gene>
<dbReference type="InterPro" id="IPR023997">
    <property type="entry name" value="TonB-dep_OMP_SusC/RagA_CS"/>
</dbReference>
<dbReference type="GO" id="GO:0009279">
    <property type="term" value="C:cell outer membrane"/>
    <property type="evidence" value="ECO:0007669"/>
    <property type="project" value="UniProtKB-SubCell"/>
</dbReference>
<dbReference type="EMBL" id="LVXG01000024">
    <property type="protein sequence ID" value="OQP46245.1"/>
    <property type="molecule type" value="Genomic_DNA"/>
</dbReference>
<accession>A0A1V9EK65</accession>
<dbReference type="RefSeq" id="WP_165758991.1">
    <property type="nucleotide sequence ID" value="NZ_FOCZ01000020.1"/>
</dbReference>
<sequence length="1125" mass="126265">MKRLLFIVILCLYAGKVTYSQLQILQKKIPSKYNGKPLFVVLEDIHGYTDLTVFVRTEWMRCTTPVYCREDSLTVEALLNRIFQGQPLQYKIKDGSIQISPRPLKVVITGLYGAPLDWVSVTIPNRQSVMTNSNGEVIIDNAACEQQLSCSRVGYEPDVYELHGDTLLHVRMKLNLVTLDSVSKLINTGFQFLYKGQATGAYSQVSKSQLDRQIETSILTKIGGRAAGVLVNMNRMPNTNLPFISVRGQSTLFANTDPLYVVDNLPYYGDIRNINPNDIENITVLKDAAATSIWGARAGNGVIVLTTKKGNDRKRPILELNSSLTITAKPDLWYLPLPSSKEYIGINSMLFDNSCFKGDLNSYYTLVPPDVEIRQRYNAKSITEKEMEAELDSLRSKDVRDDQRRLLYQTGLTTRHTLGVAGGGENLRYYLGGGFENKGMTQVKSYQQRTTLTGNLSYAKNLCEFGVQVFFTDTRSTVHATPDGFFPYSDLNEEVPRDLKPHYKDSVSGLLQDWAYRPLQENRETATFQKGRHSRLTLTGKFHLTSDLNVQFIYERQQGAEEINDIKGAASYYARNLQNRFASSNGGVADYLIPLGGILDYGTNEYTANKARVQLNFEWNKKRNLRISALGGVEFGKFRTDSFAMRYFGYYGDRNRAVPATKFDGNYPLFYDPSSTDRVLNVNRIGAGFDFYPSAYINTAFTVRRRYTFSVSGRIDQSNLFGLKTNRQSIPLWSSGFRWNAGDESFYPKTSFLPYCTLRASYGLSGNVDKRTTAYTSAVIEAGTNQFNAVQMSIISPNNPFLRWEKSGLFNVGIDLADRKKQLELSVDYYRRKSSFLLAQGAQDPTLGSSFFWGNNAAMEGSGFDVSLATNHAFGKQWRLNTLLLLGKTTNKVTRYDASYNQAWYYTEPDLLTPKVGDAVNSLYAYKWGKLDASGDPQGYLNGELSKNYDSIYTASPNSLERVGSRVPIYSGSFFSSLSYGRFTVAATLVFKAKYYFRRSSINYGRPLSMVVAGLDDYANRWQVAGDENKTDVPALNADPSRNLFYSNAMPLVVKGDHIRLYDASVTYNLPAAGLKKMKLQALSFYCIGNNLGLIWKAAPGKIDPDYLTGSPEPKSITVGVKCTF</sequence>
<dbReference type="STRING" id="354355.SAMN05660816_06411"/>
<keyword evidence="4" id="KW-1185">Reference proteome</keyword>
<evidence type="ECO:0000259" key="2">
    <source>
        <dbReference type="Pfam" id="PF07715"/>
    </source>
</evidence>
<dbReference type="AlphaFoldDB" id="A0A1V9EK65"/>
<comment type="caution">
    <text evidence="3">The sequence shown here is derived from an EMBL/GenBank/DDBJ whole genome shotgun (WGS) entry which is preliminary data.</text>
</comment>
<keyword evidence="1" id="KW-0472">Membrane</keyword>
<organism evidence="3 4">
    <name type="scientific">Niastella yeongjuensis</name>
    <dbReference type="NCBI Taxonomy" id="354355"/>
    <lineage>
        <taxon>Bacteria</taxon>
        <taxon>Pseudomonadati</taxon>
        <taxon>Bacteroidota</taxon>
        <taxon>Chitinophagia</taxon>
        <taxon>Chitinophagales</taxon>
        <taxon>Chitinophagaceae</taxon>
        <taxon>Niastella</taxon>
    </lineage>
</organism>
<reference evidence="4" key="1">
    <citation type="submission" date="2016-04" db="EMBL/GenBank/DDBJ databases">
        <authorList>
            <person name="Chen L."/>
            <person name="Zhuang W."/>
            <person name="Wang G."/>
        </authorList>
    </citation>
    <scope>NUCLEOTIDE SEQUENCE [LARGE SCALE GENOMIC DNA]</scope>
    <source>
        <strain evidence="4">17621</strain>
    </source>
</reference>